<sequence>MTGDEKADGLREGIEDYLGEVDAEDLASVSIWTVVVAGPAPASDTVFLYGVP</sequence>
<evidence type="ECO:0000313" key="2">
    <source>
        <dbReference type="Proteomes" id="UP001432312"/>
    </source>
</evidence>
<proteinExistence type="predicted"/>
<dbReference type="RefSeq" id="WP_328738297.1">
    <property type="nucleotide sequence ID" value="NZ_CP108036.1"/>
</dbReference>
<evidence type="ECO:0000313" key="1">
    <source>
        <dbReference type="EMBL" id="WUN77179.1"/>
    </source>
</evidence>
<protein>
    <submittedName>
        <fullName evidence="1">Uncharacterized protein</fullName>
    </submittedName>
</protein>
<name>A0ABZ1Q3A1_9ACTN</name>
<accession>A0ABZ1Q3A1</accession>
<dbReference type="GeneID" id="95494549"/>
<organism evidence="1 2">
    <name type="scientific">Streptomyces erythrochromogenes</name>
    <dbReference type="NCBI Taxonomy" id="285574"/>
    <lineage>
        <taxon>Bacteria</taxon>
        <taxon>Bacillati</taxon>
        <taxon>Actinomycetota</taxon>
        <taxon>Actinomycetes</taxon>
        <taxon>Kitasatosporales</taxon>
        <taxon>Streptomycetaceae</taxon>
        <taxon>Streptomyces</taxon>
    </lineage>
</organism>
<keyword evidence="2" id="KW-1185">Reference proteome</keyword>
<dbReference type="EMBL" id="CP108036">
    <property type="protein sequence ID" value="WUN77179.1"/>
    <property type="molecule type" value="Genomic_DNA"/>
</dbReference>
<reference evidence="1" key="1">
    <citation type="submission" date="2022-10" db="EMBL/GenBank/DDBJ databases">
        <title>The complete genomes of actinobacterial strains from the NBC collection.</title>
        <authorList>
            <person name="Joergensen T.S."/>
            <person name="Alvarez Arevalo M."/>
            <person name="Sterndorff E.B."/>
            <person name="Faurdal D."/>
            <person name="Vuksanovic O."/>
            <person name="Mourched A.-S."/>
            <person name="Charusanti P."/>
            <person name="Shaw S."/>
            <person name="Blin K."/>
            <person name="Weber T."/>
        </authorList>
    </citation>
    <scope>NUCLEOTIDE SEQUENCE</scope>
    <source>
        <strain evidence="1">NBC_00303</strain>
    </source>
</reference>
<dbReference type="Proteomes" id="UP001432312">
    <property type="component" value="Chromosome"/>
</dbReference>
<gene>
    <name evidence="1" type="ORF">OHA91_00895</name>
</gene>